<protein>
    <submittedName>
        <fullName evidence="5">Threonine dehydratase</fullName>
    </submittedName>
</protein>
<reference evidence="5 6" key="1">
    <citation type="submission" date="2017-06" db="EMBL/GenBank/DDBJ databases">
        <authorList>
            <person name="Kim H.J."/>
            <person name="Triplett B.A."/>
        </authorList>
    </citation>
    <scope>NUCLEOTIDE SEQUENCE [LARGE SCALE GENOMIC DNA]</scope>
    <source>
        <strain evidence="5 6">DSM 8800</strain>
    </source>
</reference>
<name>A0A238WYA0_HALVU</name>
<evidence type="ECO:0000256" key="3">
    <source>
        <dbReference type="ARBA" id="ARBA00023239"/>
    </source>
</evidence>
<dbReference type="EMBL" id="FZNQ01000011">
    <property type="protein sequence ID" value="SNR51398.1"/>
    <property type="molecule type" value="Genomic_DNA"/>
</dbReference>
<dbReference type="InterPro" id="IPR001926">
    <property type="entry name" value="TrpB-like_PALP"/>
</dbReference>
<dbReference type="GO" id="GO:0006567">
    <property type="term" value="P:L-threonine catabolic process"/>
    <property type="evidence" value="ECO:0007669"/>
    <property type="project" value="TreeGrafter"/>
</dbReference>
<keyword evidence="6" id="KW-1185">Reference proteome</keyword>
<dbReference type="GO" id="GO:0006565">
    <property type="term" value="P:L-serine catabolic process"/>
    <property type="evidence" value="ECO:0007669"/>
    <property type="project" value="TreeGrafter"/>
</dbReference>
<dbReference type="OrthoDB" id="371827at2157"/>
<evidence type="ECO:0000313" key="6">
    <source>
        <dbReference type="Proteomes" id="UP000198397"/>
    </source>
</evidence>
<dbReference type="Pfam" id="PF00291">
    <property type="entry name" value="PALP"/>
    <property type="match status" value="1"/>
</dbReference>
<evidence type="ECO:0000313" key="5">
    <source>
        <dbReference type="EMBL" id="SNR51398.1"/>
    </source>
</evidence>
<evidence type="ECO:0000256" key="2">
    <source>
        <dbReference type="ARBA" id="ARBA00022898"/>
    </source>
</evidence>
<feature type="domain" description="Tryptophan synthase beta chain-like PALP" evidence="4">
    <location>
        <begin position="39"/>
        <end position="326"/>
    </location>
</feature>
<keyword evidence="2" id="KW-0663">Pyridoxal phosphate</keyword>
<dbReference type="PROSITE" id="PS00165">
    <property type="entry name" value="DEHYDRATASE_SER_THR"/>
    <property type="match status" value="1"/>
</dbReference>
<dbReference type="AlphaFoldDB" id="A0A238WYA0"/>
<accession>A0A238WYA0</accession>
<dbReference type="GO" id="GO:0004794">
    <property type="term" value="F:threonine deaminase activity"/>
    <property type="evidence" value="ECO:0007669"/>
    <property type="project" value="TreeGrafter"/>
</dbReference>
<dbReference type="PANTHER" id="PTHR48078">
    <property type="entry name" value="THREONINE DEHYDRATASE, MITOCHONDRIAL-RELATED"/>
    <property type="match status" value="1"/>
</dbReference>
<dbReference type="GO" id="GO:0003941">
    <property type="term" value="F:L-serine ammonia-lyase activity"/>
    <property type="evidence" value="ECO:0007669"/>
    <property type="project" value="TreeGrafter"/>
</dbReference>
<comment type="cofactor">
    <cofactor evidence="1">
        <name>pyridoxal 5'-phosphate</name>
        <dbReference type="ChEBI" id="CHEBI:597326"/>
    </cofactor>
</comment>
<dbReference type="Gene3D" id="3.40.50.1100">
    <property type="match status" value="2"/>
</dbReference>
<dbReference type="InterPro" id="IPR050147">
    <property type="entry name" value="Ser/Thr_Dehydratase"/>
</dbReference>
<gene>
    <name evidence="5" type="ORF">SAMN06264855_11140</name>
</gene>
<organism evidence="5 6">
    <name type="scientific">Halorubrum vacuolatum</name>
    <name type="common">Natronobacterium vacuolatum</name>
    <dbReference type="NCBI Taxonomy" id="63740"/>
    <lineage>
        <taxon>Archaea</taxon>
        <taxon>Methanobacteriati</taxon>
        <taxon>Methanobacteriota</taxon>
        <taxon>Stenosarchaea group</taxon>
        <taxon>Halobacteria</taxon>
        <taxon>Halobacteriales</taxon>
        <taxon>Haloferacaceae</taxon>
        <taxon>Halorubrum</taxon>
    </lineage>
</organism>
<dbReference type="PANTHER" id="PTHR48078:SF6">
    <property type="entry name" value="L-THREONINE DEHYDRATASE CATABOLIC TDCB"/>
    <property type="match status" value="1"/>
</dbReference>
<keyword evidence="3" id="KW-0456">Lyase</keyword>
<dbReference type="InterPro" id="IPR000634">
    <property type="entry name" value="Ser/Thr_deHydtase_PyrdxlP-BS"/>
</dbReference>
<evidence type="ECO:0000256" key="1">
    <source>
        <dbReference type="ARBA" id="ARBA00001933"/>
    </source>
</evidence>
<dbReference type="Proteomes" id="UP000198397">
    <property type="component" value="Unassembled WGS sequence"/>
</dbReference>
<dbReference type="GO" id="GO:0009097">
    <property type="term" value="P:isoleucine biosynthetic process"/>
    <property type="evidence" value="ECO:0007669"/>
    <property type="project" value="TreeGrafter"/>
</dbReference>
<dbReference type="RefSeq" id="WP_089385102.1">
    <property type="nucleotide sequence ID" value="NZ_FZNQ01000011.1"/>
</dbReference>
<sequence length="341" mass="36506">MPPSSFERVESPDASTIFEYHDLTPPTTADVYRARRVLSDHLPRTPLIKSEWLSETYGAEIYLKREDTLPTGSFKIRGITTLVAGLDPAFRQQGVITASVGNYGRALAQAARWFDTEAIVAVPEGTGKNRIEGIERLGGRVEIVGADYDDAADWAADLAAEEGYRYVHPGNERGVIAGTGTAGLEIAEDLPDVDLVIGPIGAGSIGAGYGLSVGAVTDAEVIGVQAAEVDAAARAWRSGELIPQEEANTFADGIAARVPYALPMAVMREHVDEMYTVSEAAIIETVGKLFREERILMEGACAPPFALLEDLSEEINGQTIVIPVTGRNLPGAKVEQVLVDR</sequence>
<dbReference type="SUPFAM" id="SSF53686">
    <property type="entry name" value="Tryptophan synthase beta subunit-like PLP-dependent enzymes"/>
    <property type="match status" value="1"/>
</dbReference>
<dbReference type="GO" id="GO:0030170">
    <property type="term" value="F:pyridoxal phosphate binding"/>
    <property type="evidence" value="ECO:0007669"/>
    <property type="project" value="InterPro"/>
</dbReference>
<evidence type="ECO:0000259" key="4">
    <source>
        <dbReference type="Pfam" id="PF00291"/>
    </source>
</evidence>
<dbReference type="InterPro" id="IPR036052">
    <property type="entry name" value="TrpB-like_PALP_sf"/>
</dbReference>
<proteinExistence type="predicted"/>